<evidence type="ECO:0000313" key="2">
    <source>
        <dbReference type="Proteomes" id="UP001066276"/>
    </source>
</evidence>
<gene>
    <name evidence="1" type="ORF">NDU88_008172</name>
</gene>
<protein>
    <submittedName>
        <fullName evidence="1">Uncharacterized protein</fullName>
    </submittedName>
</protein>
<evidence type="ECO:0000313" key="1">
    <source>
        <dbReference type="EMBL" id="KAJ1119989.1"/>
    </source>
</evidence>
<reference evidence="1" key="1">
    <citation type="journal article" date="2022" name="bioRxiv">
        <title>Sequencing and chromosome-scale assembly of the giantPleurodeles waltlgenome.</title>
        <authorList>
            <person name="Brown T."/>
            <person name="Elewa A."/>
            <person name="Iarovenko S."/>
            <person name="Subramanian E."/>
            <person name="Araus A.J."/>
            <person name="Petzold A."/>
            <person name="Susuki M."/>
            <person name="Suzuki K.-i.T."/>
            <person name="Hayashi T."/>
            <person name="Toyoda A."/>
            <person name="Oliveira C."/>
            <person name="Osipova E."/>
            <person name="Leigh N.D."/>
            <person name="Simon A."/>
            <person name="Yun M.H."/>
        </authorList>
    </citation>
    <scope>NUCLEOTIDE SEQUENCE</scope>
    <source>
        <strain evidence="1">20211129_DDA</strain>
        <tissue evidence="1">Liver</tissue>
    </source>
</reference>
<comment type="caution">
    <text evidence="1">The sequence shown here is derived from an EMBL/GenBank/DDBJ whole genome shotgun (WGS) entry which is preliminary data.</text>
</comment>
<sequence length="170" mass="18102">MGHVCLSLWCSQGAAFSRFSPLEIACSCALSPGSALRCPRSRRAEKRGPPGCWCPVYSSKLRSVICGRGRVAHDARSPEPGSIFCLVCPSPKGSYFLPGVRFLLQWCSSARYEAPFGVPPGVASRLTARSPRVQSLVVRGAWLRFGCAARGRVALSSAVPQGYAARGEGA</sequence>
<keyword evidence="2" id="KW-1185">Reference proteome</keyword>
<organism evidence="1 2">
    <name type="scientific">Pleurodeles waltl</name>
    <name type="common">Iberian ribbed newt</name>
    <dbReference type="NCBI Taxonomy" id="8319"/>
    <lineage>
        <taxon>Eukaryota</taxon>
        <taxon>Metazoa</taxon>
        <taxon>Chordata</taxon>
        <taxon>Craniata</taxon>
        <taxon>Vertebrata</taxon>
        <taxon>Euteleostomi</taxon>
        <taxon>Amphibia</taxon>
        <taxon>Batrachia</taxon>
        <taxon>Caudata</taxon>
        <taxon>Salamandroidea</taxon>
        <taxon>Salamandridae</taxon>
        <taxon>Pleurodelinae</taxon>
        <taxon>Pleurodeles</taxon>
    </lineage>
</organism>
<proteinExistence type="predicted"/>
<dbReference type="AlphaFoldDB" id="A0AAV7NZH5"/>
<name>A0AAV7NZH5_PLEWA</name>
<dbReference type="EMBL" id="JANPWB010000012">
    <property type="protein sequence ID" value="KAJ1119989.1"/>
    <property type="molecule type" value="Genomic_DNA"/>
</dbReference>
<accession>A0AAV7NZH5</accession>
<dbReference type="Proteomes" id="UP001066276">
    <property type="component" value="Chromosome 8"/>
</dbReference>